<dbReference type="InterPro" id="IPR007655">
    <property type="entry name" value="Slam_C"/>
</dbReference>
<feature type="domain" description="Surface lipoprotein assembly modifier C-terminal" evidence="1">
    <location>
        <begin position="2"/>
        <end position="213"/>
    </location>
</feature>
<organism evidence="2">
    <name type="scientific">Neisseria gonorrhoeae</name>
    <dbReference type="NCBI Taxonomy" id="485"/>
    <lineage>
        <taxon>Bacteria</taxon>
        <taxon>Pseudomonadati</taxon>
        <taxon>Pseudomonadota</taxon>
        <taxon>Betaproteobacteria</taxon>
        <taxon>Neisseriales</taxon>
        <taxon>Neisseriaceae</taxon>
        <taxon>Neisseria</taxon>
    </lineage>
</organism>
<dbReference type="EMBL" id="UGRI01000001">
    <property type="protein sequence ID" value="SUA20520.1"/>
    <property type="molecule type" value="Genomic_DNA"/>
</dbReference>
<accession>A0A378VWP6</accession>
<evidence type="ECO:0000313" key="2">
    <source>
        <dbReference type="EMBL" id="SUA20520.1"/>
    </source>
</evidence>
<dbReference type="AlphaFoldDB" id="A0A378VWP6"/>
<reference evidence="2" key="1">
    <citation type="submission" date="2018-06" db="EMBL/GenBank/DDBJ databases">
        <authorList>
            <consortium name="Pathogen Informatics"/>
            <person name="Doyle S."/>
        </authorList>
    </citation>
    <scope>NUCLEOTIDE SEQUENCE [LARGE SCALE GENOMIC DNA]</scope>
    <source>
        <strain evidence="2">NCTC11421</strain>
    </source>
</reference>
<evidence type="ECO:0000259" key="1">
    <source>
        <dbReference type="Pfam" id="PF04575"/>
    </source>
</evidence>
<sequence>MSGRVYPGNKKFNDMTAGVSGGIGFADRRKDVGLAVFHERRTYGNDAYSYANGARLYFNRWQTPRWQTLSSAEWGRLKNTRRARSDNTHLQISNSLVFYRNARQYWTGGLDFTASATPPTVATISTVTACALPGAGMGGSGLSSLFRLGVAKRHYEKPGFFSSFKGERRRDKESDTSLSLWHRALHFKGITPRLTLSHRETWSNDVFNEYEKTGRLSSLTNVLIAVPFRRKPCRRRCHGGHWRLSGGVLRAAACAETYSGFSGITAMRGKMPSETRFGLQTALSRLRRAGLPDSVKGFRAAPKLPPVCGFEGQRTAVLSVRGDVQPFDFAGADGFVKRCEPAFFPLLQYCRIPLPVPCQGGQAQIVHKQDVVRIGQVCRRFRISSEAVGQCSAVRVKTAPNRIGEKRAALCASVQTVPKP</sequence>
<gene>
    <name evidence="2" type="ORF">NCTC11421_00610</name>
</gene>
<proteinExistence type="predicted"/>
<dbReference type="Pfam" id="PF04575">
    <property type="entry name" value="SlipAM"/>
    <property type="match status" value="1"/>
</dbReference>
<protein>
    <submittedName>
        <fullName evidence="2">Outer membrane protein OmpU</fullName>
    </submittedName>
</protein>
<name>A0A378VWP6_NEIGO</name>